<protein>
    <submittedName>
        <fullName evidence="8">SigB/SigF/SigG family RNA polymerase sigma factor</fullName>
    </submittedName>
</protein>
<dbReference type="PANTHER" id="PTHR30385">
    <property type="entry name" value="SIGMA FACTOR F FLAGELLAR"/>
    <property type="match status" value="1"/>
</dbReference>
<organism evidence="8 9">
    <name type="scientific">Actinokineospora xionganensis</name>
    <dbReference type="NCBI Taxonomy" id="2684470"/>
    <lineage>
        <taxon>Bacteria</taxon>
        <taxon>Bacillati</taxon>
        <taxon>Actinomycetota</taxon>
        <taxon>Actinomycetes</taxon>
        <taxon>Pseudonocardiales</taxon>
        <taxon>Pseudonocardiaceae</taxon>
        <taxon>Actinokineospora</taxon>
    </lineage>
</organism>
<feature type="domain" description="RNA polymerase sigma-70 region 3" evidence="5">
    <location>
        <begin position="127"/>
        <end position="181"/>
    </location>
</feature>
<dbReference type="NCBIfam" id="TIGR02937">
    <property type="entry name" value="sigma70-ECF"/>
    <property type="match status" value="1"/>
</dbReference>
<feature type="domain" description="RNA polymerase sigma-70 region 4" evidence="7">
    <location>
        <begin position="204"/>
        <end position="252"/>
    </location>
</feature>
<keyword evidence="2" id="KW-0731">Sigma factor</keyword>
<keyword evidence="3" id="KW-0238">DNA-binding</keyword>
<keyword evidence="4" id="KW-0804">Transcription</keyword>
<evidence type="ECO:0000256" key="4">
    <source>
        <dbReference type="ARBA" id="ARBA00023163"/>
    </source>
</evidence>
<sequence>MTVTTRPAETRPGHEYEHLAPLFAEKALLDPGDPRHAELRAALVTGHVGLAEHIALRFTHRGVPYEDLTQVALVGLIHAVDRYDPRRGFDFLTFAVPTIMGEVRRYFRDTAWSLRVPRKLQERHLALSDASNELSQRLGRAPTPSELANHLGLPVHAVYEGLAAGQTYHSVSLDEAPTETDQTFSVPDTALDGIDVVESLRPLIERLTERERRILALRYFRDDTQTQIAEHLGLSQMHVSRLLTRTLRKLREGLADPCA</sequence>
<comment type="caution">
    <text evidence="8">The sequence shown here is derived from an EMBL/GenBank/DDBJ whole genome shotgun (WGS) entry which is preliminary data.</text>
</comment>
<dbReference type="Gene3D" id="1.10.10.10">
    <property type="entry name" value="Winged helix-like DNA-binding domain superfamily/Winged helix DNA-binding domain"/>
    <property type="match status" value="2"/>
</dbReference>
<dbReference type="InterPro" id="IPR007627">
    <property type="entry name" value="RNA_pol_sigma70_r2"/>
</dbReference>
<dbReference type="InterPro" id="IPR013325">
    <property type="entry name" value="RNA_pol_sigma_r2"/>
</dbReference>
<evidence type="ECO:0000259" key="5">
    <source>
        <dbReference type="Pfam" id="PF04539"/>
    </source>
</evidence>
<dbReference type="Gene3D" id="1.20.120.1810">
    <property type="match status" value="1"/>
</dbReference>
<dbReference type="InterPro" id="IPR036388">
    <property type="entry name" value="WH-like_DNA-bd_sf"/>
</dbReference>
<evidence type="ECO:0000259" key="6">
    <source>
        <dbReference type="Pfam" id="PF04542"/>
    </source>
</evidence>
<accession>A0ABR7L593</accession>
<dbReference type="SUPFAM" id="SSF88946">
    <property type="entry name" value="Sigma2 domain of RNA polymerase sigma factors"/>
    <property type="match status" value="1"/>
</dbReference>
<dbReference type="Pfam" id="PF04539">
    <property type="entry name" value="Sigma70_r3"/>
    <property type="match status" value="1"/>
</dbReference>
<dbReference type="InterPro" id="IPR007624">
    <property type="entry name" value="RNA_pol_sigma70_r3"/>
</dbReference>
<dbReference type="SUPFAM" id="SSF88659">
    <property type="entry name" value="Sigma3 and sigma4 domains of RNA polymerase sigma factors"/>
    <property type="match status" value="2"/>
</dbReference>
<name>A0ABR7L593_9PSEU</name>
<keyword evidence="1" id="KW-0805">Transcription regulation</keyword>
<dbReference type="InterPro" id="IPR014322">
    <property type="entry name" value="RNA_pol_sigma-B/F/G"/>
</dbReference>
<dbReference type="Pfam" id="PF04545">
    <property type="entry name" value="Sigma70_r4"/>
    <property type="match status" value="1"/>
</dbReference>
<gene>
    <name evidence="8" type="ORF">GPZ80_11815</name>
</gene>
<dbReference type="InterPro" id="IPR000943">
    <property type="entry name" value="RNA_pol_sigma70"/>
</dbReference>
<evidence type="ECO:0000313" key="8">
    <source>
        <dbReference type="EMBL" id="MBC6447857.1"/>
    </source>
</evidence>
<dbReference type="EMBL" id="JABVED010000005">
    <property type="protein sequence ID" value="MBC6447857.1"/>
    <property type="molecule type" value="Genomic_DNA"/>
</dbReference>
<keyword evidence="9" id="KW-1185">Reference proteome</keyword>
<dbReference type="InterPro" id="IPR013324">
    <property type="entry name" value="RNA_pol_sigma_r3/r4-like"/>
</dbReference>
<dbReference type="InterPro" id="IPR007630">
    <property type="entry name" value="RNA_pol_sigma70_r4"/>
</dbReference>
<proteinExistence type="predicted"/>
<dbReference type="PANTHER" id="PTHR30385:SF4">
    <property type="entry name" value="RNA POLYMERASE SIGMA-E FACTOR"/>
    <property type="match status" value="1"/>
</dbReference>
<dbReference type="Proteomes" id="UP000734823">
    <property type="component" value="Unassembled WGS sequence"/>
</dbReference>
<dbReference type="InterPro" id="IPR014284">
    <property type="entry name" value="RNA_pol_sigma-70_dom"/>
</dbReference>
<evidence type="ECO:0000256" key="1">
    <source>
        <dbReference type="ARBA" id="ARBA00023015"/>
    </source>
</evidence>
<evidence type="ECO:0000256" key="3">
    <source>
        <dbReference type="ARBA" id="ARBA00023125"/>
    </source>
</evidence>
<dbReference type="RefSeq" id="WP_187220346.1">
    <property type="nucleotide sequence ID" value="NZ_JABVED010000005.1"/>
</dbReference>
<dbReference type="PRINTS" id="PR00046">
    <property type="entry name" value="SIGMA70FCT"/>
</dbReference>
<dbReference type="Pfam" id="PF04542">
    <property type="entry name" value="Sigma70_r2"/>
    <property type="match status" value="1"/>
</dbReference>
<reference evidence="8 9" key="1">
    <citation type="submission" date="2020-06" db="EMBL/GenBank/DDBJ databases">
        <title>Actinokineospora xiongansis sp. nov., isolated from soil of Baiyangdian.</title>
        <authorList>
            <person name="Zhang X."/>
        </authorList>
    </citation>
    <scope>NUCLEOTIDE SEQUENCE [LARGE SCALE GENOMIC DNA]</scope>
    <source>
        <strain evidence="8 9">HBU206404</strain>
    </source>
</reference>
<evidence type="ECO:0000259" key="7">
    <source>
        <dbReference type="Pfam" id="PF04545"/>
    </source>
</evidence>
<feature type="domain" description="RNA polymerase sigma-70 region 2" evidence="6">
    <location>
        <begin position="43"/>
        <end position="112"/>
    </location>
</feature>
<dbReference type="CDD" id="cd06171">
    <property type="entry name" value="Sigma70_r4"/>
    <property type="match status" value="1"/>
</dbReference>
<evidence type="ECO:0000313" key="9">
    <source>
        <dbReference type="Proteomes" id="UP000734823"/>
    </source>
</evidence>
<evidence type="ECO:0000256" key="2">
    <source>
        <dbReference type="ARBA" id="ARBA00023082"/>
    </source>
</evidence>
<dbReference type="NCBIfam" id="TIGR02980">
    <property type="entry name" value="SigBFG"/>
    <property type="match status" value="1"/>
</dbReference>